<proteinExistence type="inferred from homology"/>
<dbReference type="Pfam" id="PF08245">
    <property type="entry name" value="Mur_ligase_M"/>
    <property type="match status" value="2"/>
</dbReference>
<dbReference type="EMBL" id="PYAL01000004">
    <property type="protein sequence ID" value="RXN87733.1"/>
    <property type="molecule type" value="Genomic_DNA"/>
</dbReference>
<keyword evidence="2 8" id="KW-0132">Cell division</keyword>
<dbReference type="NCBIfam" id="NF001126">
    <property type="entry name" value="PRK00139.1-4"/>
    <property type="match status" value="1"/>
</dbReference>
<dbReference type="GO" id="GO:0009252">
    <property type="term" value="P:peptidoglycan biosynthetic process"/>
    <property type="evidence" value="ECO:0007669"/>
    <property type="project" value="UniProtKB-UniRule"/>
</dbReference>
<comment type="catalytic activity">
    <reaction evidence="8 10">
        <text>D-alanyl-D-alanine + UDP-N-acetyl-alpha-D-muramoyl-L-alanyl-gamma-D-glutamyl-meso-2,6-diaminopimelate + ATP = UDP-N-acetyl-alpha-D-muramoyl-L-alanyl-gamma-D-glutamyl-meso-2,6-diaminopimeloyl-D-alanyl-D-alanine + ADP + phosphate + H(+)</text>
        <dbReference type="Rhea" id="RHEA:28374"/>
        <dbReference type="ChEBI" id="CHEBI:15378"/>
        <dbReference type="ChEBI" id="CHEBI:30616"/>
        <dbReference type="ChEBI" id="CHEBI:43474"/>
        <dbReference type="ChEBI" id="CHEBI:57822"/>
        <dbReference type="ChEBI" id="CHEBI:61386"/>
        <dbReference type="ChEBI" id="CHEBI:83905"/>
        <dbReference type="ChEBI" id="CHEBI:456216"/>
        <dbReference type="EC" id="6.3.2.10"/>
    </reaction>
</comment>
<feature type="binding site" evidence="7">
    <location>
        <position position="206"/>
    </location>
    <ligand>
        <name>UDP-N-acetyl-alpha-D-muramoyl-L-alanyl-D-glutamate</name>
        <dbReference type="ChEBI" id="CHEBI:83900"/>
    </ligand>
</feature>
<dbReference type="InterPro" id="IPR036615">
    <property type="entry name" value="Mur_ligase_C_dom_sf"/>
</dbReference>
<dbReference type="InterPro" id="IPR035911">
    <property type="entry name" value="MurE/MurF_N"/>
</dbReference>
<dbReference type="InterPro" id="IPR004101">
    <property type="entry name" value="Mur_ligase_C"/>
</dbReference>
<comment type="function">
    <text evidence="7">Catalyzes the addition of meso-diaminopimelic acid to the nucleotide precursor UDP-N-acetylmuramoyl-L-alanyl-D-glutamate (UMAG) in the biosynthesis of bacterial cell-wall peptidoglycan.</text>
</comment>
<dbReference type="GO" id="GO:0051301">
    <property type="term" value="P:cell division"/>
    <property type="evidence" value="ECO:0007669"/>
    <property type="project" value="UniProtKB-KW"/>
</dbReference>
<keyword evidence="8 14" id="KW-0436">Ligase</keyword>
<feature type="binding site" evidence="7">
    <location>
        <position position="43"/>
    </location>
    <ligand>
        <name>UDP-N-acetyl-alpha-D-muramoyl-L-alanyl-D-glutamate</name>
        <dbReference type="ChEBI" id="CHEBI:83900"/>
    </ligand>
</feature>
<comment type="function">
    <text evidence="8 10">Involved in cell wall formation. Catalyzes the final step in the synthesis of UDP-N-acetylmuramoyl-pentapeptide, the precursor of murein.</text>
</comment>
<keyword evidence="7" id="KW-0460">Magnesium</keyword>
<dbReference type="AlphaFoldDB" id="A0A4Q1HJ62"/>
<dbReference type="GO" id="GO:0071555">
    <property type="term" value="P:cell wall organization"/>
    <property type="evidence" value="ECO:0007669"/>
    <property type="project" value="UniProtKB-KW"/>
</dbReference>
<dbReference type="GO" id="GO:0008765">
    <property type="term" value="F:UDP-N-acetylmuramoylalanyl-D-glutamate-2,6-diaminopimelate ligase activity"/>
    <property type="evidence" value="ECO:0007669"/>
    <property type="project" value="UniProtKB-UniRule"/>
</dbReference>
<protein>
    <recommendedName>
        <fullName evidence="7 8">Multifunctional fusion protein</fullName>
    </recommendedName>
    <domain>
        <recommendedName>
            <fullName evidence="7">UDP-N-acetylmuramoyl-L-alanyl-D-glutamate--2,6-diaminopimelate ligase</fullName>
            <ecNumber evidence="7">6.3.2.13</ecNumber>
        </recommendedName>
        <alternativeName>
            <fullName evidence="7">Meso-A2pm-adding enzyme</fullName>
        </alternativeName>
        <alternativeName>
            <fullName evidence="7">Meso-diaminopimelate-adding enzyme</fullName>
        </alternativeName>
        <alternativeName>
            <fullName evidence="7">UDP-MurNAc-L-Ala-D-Glu:meso-diaminopimelate ligase</fullName>
        </alternativeName>
        <alternativeName>
            <fullName evidence="7">UDP-MurNAc-tripeptide synthetase</fullName>
        </alternativeName>
        <alternativeName>
            <fullName evidence="7">UDP-N-acetylmuramyl-tripeptide synthetase</fullName>
        </alternativeName>
    </domain>
    <domain>
        <recommendedName>
            <fullName evidence="8">UDP-N-acetylmuramoyl-tripeptide--D-alanyl-D-alanine ligase</fullName>
            <ecNumber evidence="8">6.3.2.10</ecNumber>
        </recommendedName>
        <alternativeName>
            <fullName evidence="8">D-alanyl-D-alanine-adding enzyme</fullName>
        </alternativeName>
    </domain>
</protein>
<comment type="catalytic activity">
    <reaction evidence="7">
        <text>UDP-N-acetyl-alpha-D-muramoyl-L-alanyl-D-glutamate + meso-2,6-diaminopimelate + ATP = UDP-N-acetyl-alpha-D-muramoyl-L-alanyl-gamma-D-glutamyl-meso-2,6-diaminopimelate + ADP + phosphate + H(+)</text>
        <dbReference type="Rhea" id="RHEA:23676"/>
        <dbReference type="ChEBI" id="CHEBI:15378"/>
        <dbReference type="ChEBI" id="CHEBI:30616"/>
        <dbReference type="ChEBI" id="CHEBI:43474"/>
        <dbReference type="ChEBI" id="CHEBI:57791"/>
        <dbReference type="ChEBI" id="CHEBI:83900"/>
        <dbReference type="ChEBI" id="CHEBI:83905"/>
        <dbReference type="ChEBI" id="CHEBI:456216"/>
        <dbReference type="EC" id="6.3.2.13"/>
    </reaction>
</comment>
<evidence type="ECO:0000256" key="9">
    <source>
        <dbReference type="RuleBase" id="RU004135"/>
    </source>
</evidence>
<comment type="pathway">
    <text evidence="8 9">Cell wall biogenesis; peptidoglycan biosynthesis.</text>
</comment>
<comment type="cofactor">
    <cofactor evidence="7">
        <name>Mg(2+)</name>
        <dbReference type="ChEBI" id="CHEBI:18420"/>
    </cofactor>
</comment>
<dbReference type="OrthoDB" id="9800958at2"/>
<dbReference type="GO" id="GO:0005524">
    <property type="term" value="F:ATP binding"/>
    <property type="evidence" value="ECO:0007669"/>
    <property type="project" value="UniProtKB-UniRule"/>
</dbReference>
<dbReference type="NCBIfam" id="TIGR01143">
    <property type="entry name" value="murF"/>
    <property type="match status" value="1"/>
</dbReference>
<feature type="binding site" evidence="7">
    <location>
        <position position="41"/>
    </location>
    <ligand>
        <name>UDP-N-acetyl-alpha-D-muramoyl-L-alanyl-D-glutamate</name>
        <dbReference type="ChEBI" id="CHEBI:83900"/>
    </ligand>
</feature>
<evidence type="ECO:0000256" key="5">
    <source>
        <dbReference type="ARBA" id="ARBA00023306"/>
    </source>
</evidence>
<evidence type="ECO:0000313" key="14">
    <source>
        <dbReference type="EMBL" id="RXN87733.1"/>
    </source>
</evidence>
<evidence type="ECO:0000256" key="3">
    <source>
        <dbReference type="ARBA" id="ARBA00022960"/>
    </source>
</evidence>
<keyword evidence="8" id="KW-0067">ATP-binding</keyword>
<keyword evidence="5 8" id="KW-0131">Cell cycle</keyword>
<comment type="similarity">
    <text evidence="8">Belongs to the MurCDEF family. MurF subfamily.</text>
</comment>
<feature type="binding site" evidence="7">
    <location>
        <position position="208"/>
    </location>
    <ligand>
        <name>UDP-N-acetyl-alpha-D-muramoyl-L-alanyl-D-glutamate</name>
        <dbReference type="ChEBI" id="CHEBI:83900"/>
    </ligand>
</feature>
<keyword evidence="8" id="KW-0963">Cytoplasm</keyword>
<dbReference type="RefSeq" id="WP_129151098.1">
    <property type="nucleotide sequence ID" value="NZ_JBHSDO010000011.1"/>
</dbReference>
<dbReference type="GO" id="GO:0000287">
    <property type="term" value="F:magnesium ion binding"/>
    <property type="evidence" value="ECO:0007669"/>
    <property type="project" value="UniProtKB-UniRule"/>
</dbReference>
<keyword evidence="4 8" id="KW-0573">Peptidoglycan synthesis</keyword>
<comment type="caution">
    <text evidence="7">Lacks conserved residue(s) required for the propagation of feature annotation.</text>
</comment>
<evidence type="ECO:0000256" key="7">
    <source>
        <dbReference type="HAMAP-Rule" id="MF_00208"/>
    </source>
</evidence>
<dbReference type="InterPro" id="IPR000713">
    <property type="entry name" value="Mur_ligase_N"/>
</dbReference>
<feature type="binding site" evidence="7">
    <location>
        <position position="483"/>
    </location>
    <ligand>
        <name>meso-2,6-diaminopimelate</name>
        <dbReference type="ChEBI" id="CHEBI:57791"/>
    </ligand>
</feature>
<dbReference type="GO" id="GO:0008766">
    <property type="term" value="F:UDP-N-acetylmuramoylalanyl-D-glutamyl-2,6-diaminopimelate-D-alanyl-D-alanine ligase activity"/>
    <property type="evidence" value="ECO:0007669"/>
    <property type="project" value="RHEA"/>
</dbReference>
<evidence type="ECO:0000256" key="8">
    <source>
        <dbReference type="HAMAP-Rule" id="MF_02019"/>
    </source>
</evidence>
<keyword evidence="8" id="KW-0547">Nucleotide-binding</keyword>
<dbReference type="PANTHER" id="PTHR23135:SF4">
    <property type="entry name" value="UDP-N-ACETYLMURAMOYL-L-ALANYL-D-GLUTAMATE--2,6-DIAMINOPIMELATE LIGASE MURE HOMOLOG, CHLOROPLASTIC"/>
    <property type="match status" value="1"/>
</dbReference>
<dbReference type="GO" id="GO:0047480">
    <property type="term" value="F:UDP-N-acetylmuramoyl-tripeptide-D-alanyl-D-alanine ligase activity"/>
    <property type="evidence" value="ECO:0007669"/>
    <property type="project" value="UniProtKB-UniRule"/>
</dbReference>
<keyword evidence="15" id="KW-1185">Reference proteome</keyword>
<evidence type="ECO:0000256" key="2">
    <source>
        <dbReference type="ARBA" id="ARBA00022618"/>
    </source>
</evidence>
<dbReference type="HAMAP" id="MF_02019">
    <property type="entry name" value="MurF"/>
    <property type="match status" value="1"/>
</dbReference>
<feature type="domain" description="Mur ligase C-terminal" evidence="12">
    <location>
        <begin position="351"/>
        <end position="485"/>
    </location>
</feature>
<feature type="binding site" evidence="7">
    <location>
        <position position="408"/>
    </location>
    <ligand>
        <name>meso-2,6-diaminopimelate</name>
        <dbReference type="ChEBI" id="CHEBI:57791"/>
    </ligand>
</feature>
<dbReference type="Gene3D" id="3.40.1190.10">
    <property type="entry name" value="Mur-like, catalytic domain"/>
    <property type="match status" value="2"/>
</dbReference>
<feature type="domain" description="Mur ligase central" evidence="13">
    <location>
        <begin position="596"/>
        <end position="785"/>
    </location>
</feature>
<dbReference type="GO" id="GO:0008360">
    <property type="term" value="P:regulation of cell shape"/>
    <property type="evidence" value="ECO:0007669"/>
    <property type="project" value="UniProtKB-KW"/>
</dbReference>
<evidence type="ECO:0000259" key="12">
    <source>
        <dbReference type="Pfam" id="PF02875"/>
    </source>
</evidence>
<feature type="domain" description="Mur ligase C-terminal" evidence="12">
    <location>
        <begin position="808"/>
        <end position="925"/>
    </location>
</feature>
<organism evidence="14 15">
    <name type="scientific">Achromobacter aloeverae</name>
    <dbReference type="NCBI Taxonomy" id="1750518"/>
    <lineage>
        <taxon>Bacteria</taxon>
        <taxon>Pseudomonadati</taxon>
        <taxon>Pseudomonadota</taxon>
        <taxon>Betaproteobacteria</taxon>
        <taxon>Burkholderiales</taxon>
        <taxon>Alcaligenaceae</taxon>
        <taxon>Achromobacter</taxon>
    </lineage>
</organism>
<feature type="short sequence motif" description="Meso-diaminopimelate recognition motif" evidence="7">
    <location>
        <begin position="432"/>
        <end position="435"/>
    </location>
</feature>
<dbReference type="EC" id="6.3.2.10" evidence="8"/>
<feature type="binding site" evidence="7">
    <location>
        <begin position="130"/>
        <end position="136"/>
    </location>
    <ligand>
        <name>ATP</name>
        <dbReference type="ChEBI" id="CHEBI:30616"/>
    </ligand>
</feature>
<dbReference type="InterPro" id="IPR013221">
    <property type="entry name" value="Mur_ligase_cen"/>
</dbReference>
<dbReference type="HAMAP" id="MF_00208">
    <property type="entry name" value="MurE"/>
    <property type="match status" value="1"/>
</dbReference>
<dbReference type="NCBIfam" id="NF001124">
    <property type="entry name" value="PRK00139.1-2"/>
    <property type="match status" value="1"/>
</dbReference>
<feature type="domain" description="Mur ligase central" evidence="13">
    <location>
        <begin position="128"/>
        <end position="328"/>
    </location>
</feature>
<dbReference type="NCBIfam" id="TIGR01085">
    <property type="entry name" value="murE"/>
    <property type="match status" value="1"/>
</dbReference>
<accession>A0A4Q1HJ62</accession>
<dbReference type="Pfam" id="PF01225">
    <property type="entry name" value="Mur_ligase"/>
    <property type="match status" value="2"/>
</dbReference>
<evidence type="ECO:0000313" key="15">
    <source>
        <dbReference type="Proteomes" id="UP000290849"/>
    </source>
</evidence>
<feature type="binding site" evidence="8">
    <location>
        <begin position="598"/>
        <end position="604"/>
    </location>
    <ligand>
        <name>ATP</name>
        <dbReference type="ChEBI" id="CHEBI:30616"/>
    </ligand>
</feature>
<feature type="binding site" evidence="7">
    <location>
        <position position="487"/>
    </location>
    <ligand>
        <name>meso-2,6-diaminopimelate</name>
        <dbReference type="ChEBI" id="CHEBI:57791"/>
    </ligand>
</feature>
<evidence type="ECO:0000256" key="4">
    <source>
        <dbReference type="ARBA" id="ARBA00022984"/>
    </source>
</evidence>
<dbReference type="NCBIfam" id="NF008896">
    <property type="entry name" value="PRK11929.1"/>
    <property type="match status" value="1"/>
</dbReference>
<comment type="PTM">
    <text evidence="7">Carboxylation is probably crucial for Mg(2+) binding and, consequently, for the gamma-phosphate positioning of ATP.</text>
</comment>
<evidence type="ECO:0000256" key="6">
    <source>
        <dbReference type="ARBA" id="ARBA00023316"/>
    </source>
</evidence>
<comment type="similarity">
    <text evidence="1 7">Belongs to the MurCDEF family. MurE subfamily.</text>
</comment>
<feature type="modified residue" description="N6-carboxylysine" evidence="7">
    <location>
        <position position="240"/>
    </location>
</feature>
<evidence type="ECO:0000256" key="1">
    <source>
        <dbReference type="ARBA" id="ARBA00005898"/>
    </source>
</evidence>
<dbReference type="SUPFAM" id="SSF53623">
    <property type="entry name" value="MurD-like peptide ligases, catalytic domain"/>
    <property type="match status" value="2"/>
</dbReference>
<dbReference type="InterPro" id="IPR005863">
    <property type="entry name" value="UDP-N-AcMur_synth"/>
</dbReference>
<feature type="binding site" evidence="7">
    <location>
        <position position="200"/>
    </location>
    <ligand>
        <name>UDP-N-acetyl-alpha-D-muramoyl-L-alanyl-D-glutamate</name>
        <dbReference type="ChEBI" id="CHEBI:83900"/>
    </ligand>
</feature>
<feature type="binding site" evidence="7">
    <location>
        <begin position="432"/>
        <end position="435"/>
    </location>
    <ligand>
        <name>meso-2,6-diaminopimelate</name>
        <dbReference type="ChEBI" id="CHEBI:57791"/>
    </ligand>
</feature>
<reference evidence="14 15" key="1">
    <citation type="journal article" date="2017" name="Int. J. Syst. Evol. Microbiol.">
        <title>Achromobacter aloeverae sp. nov., isolated from the root of Aloe vera (L.) Burm.f.</title>
        <authorList>
            <person name="Kuncharoen N."/>
            <person name="Muramatsu Y."/>
            <person name="Shibata C."/>
            <person name="Kamakura Y."/>
            <person name="Nakagawa Y."/>
            <person name="Tanasupawat S."/>
        </authorList>
    </citation>
    <scope>NUCLEOTIDE SEQUENCE [LARGE SCALE GENOMIC DNA]</scope>
    <source>
        <strain evidence="14 15">AVA-1</strain>
    </source>
</reference>
<feature type="domain" description="Mur ligase N-terminal catalytic" evidence="11">
    <location>
        <begin position="40"/>
        <end position="113"/>
    </location>
</feature>
<dbReference type="GO" id="GO:0005737">
    <property type="term" value="C:cytoplasm"/>
    <property type="evidence" value="ECO:0007669"/>
    <property type="project" value="UniProtKB-SubCell"/>
</dbReference>
<dbReference type="EC" id="6.3.2.13" evidence="7"/>
<dbReference type="Gene3D" id="3.90.190.20">
    <property type="entry name" value="Mur ligase, C-terminal domain"/>
    <property type="match status" value="2"/>
</dbReference>
<sequence length="953" mass="98728">MNAMADTDTRMTAADIVQWLRARVEAPIARTGQAAQADLRLDSREVGAGDVFIACPGGTTDGRLYIEQAVRQGAAAVVCEAAGQEKARAAIAGLAVPVLLVTDLRAQLGRVADIWYGEPSAALTVIAVTGTNGKTSTVQWLARALSHSGRPCGALGTLGATLPGGQALAGQLTTPDVLAVHRQLAVMRDHGASCVAMEASSIGIEQGRLDGVRIGVAAFTNLTRDHLDYHGSMAAYEAAKSRLFDWPGLARAVINADDAAGQRLLARLPAGLALSYGLEHDADIRAQGLSATASGQIFTLATAQGEAQIMTGLLGRHNVENLLLVAGVLTALGGTLADVARELAAATSVPGRMEVVDAPQALAAAGPLVVVDYSHTPDALARALAALRPVAQARGGRLLCLFGCGGDRDPGKRPLMGGIAAADADGVYVTSDNPRSEDPDTIIDQILAGMPAARSVTVQADRARAIMQAVWSAGAADVLLLAGKGHETYQEIAGQRLPFDDRAWGALALSLPQAVGVSSDTRTLTEGQVFVALAGENFDGHDYLAQAHQAGARAAVVAHAVAGAPLPLWVVGDTRAALCRIGAAWRARFDLPVVGVTGSNGKTTTKEMIAAILAEWLGEDQRLATAGNFNNDIGVPLTLLRLRPQHRAAVIELGMNHPGEIAALAAMAAPTVGLVTNAQREHQEFMHTVEAVARENGAVLATLPEAGYAVYPGDDPHTRVWDELAATPRVLRFGLQAGLDVYAEAIEGDALATRCRLVTPAGTAALTLPVPGLHNLRNALAAVACGLAAGAPLEAACRALANFSAVKGRMQRQQMGDGTVLVDDTYNANPDSVRAAIDVLARLPAPRVLVLGDMGEVGANGPAMHEEVGAYARERGIDALFTLGAAARASAAAFGPGGTACDTVEDIVAATRALRPAAVLVKGSRFMRMERVVKLYSSEGSHVPPAREDKHAA</sequence>
<feature type="domain" description="Mur ligase N-terminal catalytic" evidence="11">
    <location>
        <begin position="516"/>
        <end position="561"/>
    </location>
</feature>
<comment type="caution">
    <text evidence="14">The sequence shown here is derived from an EMBL/GenBank/DDBJ whole genome shotgun (WGS) entry which is preliminary data.</text>
</comment>
<evidence type="ECO:0000259" key="13">
    <source>
        <dbReference type="Pfam" id="PF08245"/>
    </source>
</evidence>
<dbReference type="Gene3D" id="3.40.1390.10">
    <property type="entry name" value="MurE/MurF, N-terminal domain"/>
    <property type="match status" value="2"/>
</dbReference>
<evidence type="ECO:0000256" key="10">
    <source>
        <dbReference type="RuleBase" id="RU004136"/>
    </source>
</evidence>
<dbReference type="Proteomes" id="UP000290849">
    <property type="component" value="Unassembled WGS sequence"/>
</dbReference>
<gene>
    <name evidence="8" type="primary">murF</name>
    <name evidence="7" type="synonym">murE</name>
    <name evidence="14" type="ORF">C7R54_14110</name>
</gene>
<dbReference type="SUPFAM" id="SSF53244">
    <property type="entry name" value="MurD-like peptide ligases, peptide-binding domain"/>
    <property type="match status" value="2"/>
</dbReference>
<keyword evidence="3 8" id="KW-0133">Cell shape</keyword>
<keyword evidence="6 8" id="KW-0961">Cell wall biogenesis/degradation</keyword>
<feature type="binding site" evidence="7">
    <location>
        <begin position="173"/>
        <end position="174"/>
    </location>
    <ligand>
        <name>UDP-N-acetyl-alpha-D-muramoyl-L-alanyl-D-glutamate</name>
        <dbReference type="ChEBI" id="CHEBI:83900"/>
    </ligand>
</feature>
<dbReference type="Pfam" id="PF02875">
    <property type="entry name" value="Mur_ligase_C"/>
    <property type="match status" value="2"/>
</dbReference>
<dbReference type="SUPFAM" id="SSF63418">
    <property type="entry name" value="MurE/MurF N-terminal domain"/>
    <property type="match status" value="2"/>
</dbReference>
<name>A0A4Q1HJ62_9BURK</name>
<evidence type="ECO:0000259" key="11">
    <source>
        <dbReference type="Pfam" id="PF01225"/>
    </source>
</evidence>
<dbReference type="PANTHER" id="PTHR23135">
    <property type="entry name" value="MUR LIGASE FAMILY MEMBER"/>
    <property type="match status" value="1"/>
</dbReference>
<comment type="subcellular location">
    <subcellularLocation>
        <location evidence="8 9">Cytoplasm</location>
    </subcellularLocation>
</comment>
<dbReference type="InterPro" id="IPR036565">
    <property type="entry name" value="Mur-like_cat_sf"/>
</dbReference>
<dbReference type="UniPathway" id="UPA00219"/>
<dbReference type="InterPro" id="IPR005761">
    <property type="entry name" value="UDP-N-AcMur-Glu-dNH2Pim_ligase"/>
</dbReference>